<organism evidence="8 9">
    <name type="scientific">Giesbergeria anulus</name>
    <dbReference type="NCBI Taxonomy" id="180197"/>
    <lineage>
        <taxon>Bacteria</taxon>
        <taxon>Pseudomonadati</taxon>
        <taxon>Pseudomonadota</taxon>
        <taxon>Betaproteobacteria</taxon>
        <taxon>Burkholderiales</taxon>
        <taxon>Comamonadaceae</taxon>
        <taxon>Giesbergeria</taxon>
    </lineage>
</organism>
<gene>
    <name evidence="8" type="ORF">SAMN02982919_00108</name>
</gene>
<keyword evidence="4" id="KW-0378">Hydrolase</keyword>
<accession>A0A1H9DTY8</accession>
<evidence type="ECO:0000256" key="6">
    <source>
        <dbReference type="ARBA" id="ARBA00023211"/>
    </source>
</evidence>
<dbReference type="CDD" id="cd03426">
    <property type="entry name" value="NUDIX_CoAse_Nudt7"/>
    <property type="match status" value="1"/>
</dbReference>
<dbReference type="RefSeq" id="WP_091451137.1">
    <property type="nucleotide sequence ID" value="NZ_FOGD01000001.1"/>
</dbReference>
<dbReference type="GO" id="GO:0010945">
    <property type="term" value="F:coenzyme A diphosphatase activity"/>
    <property type="evidence" value="ECO:0007669"/>
    <property type="project" value="InterPro"/>
</dbReference>
<dbReference type="InterPro" id="IPR015797">
    <property type="entry name" value="NUDIX_hydrolase-like_dom_sf"/>
</dbReference>
<comment type="cofactor">
    <cofactor evidence="2">
        <name>Mg(2+)</name>
        <dbReference type="ChEBI" id="CHEBI:18420"/>
    </cofactor>
</comment>
<evidence type="ECO:0000256" key="4">
    <source>
        <dbReference type="ARBA" id="ARBA00022801"/>
    </source>
</evidence>
<keyword evidence="6" id="KW-0464">Manganese</keyword>
<evidence type="ECO:0000256" key="2">
    <source>
        <dbReference type="ARBA" id="ARBA00001946"/>
    </source>
</evidence>
<evidence type="ECO:0000256" key="3">
    <source>
        <dbReference type="ARBA" id="ARBA00022723"/>
    </source>
</evidence>
<evidence type="ECO:0000256" key="1">
    <source>
        <dbReference type="ARBA" id="ARBA00001936"/>
    </source>
</evidence>
<dbReference type="Gene3D" id="3.90.79.10">
    <property type="entry name" value="Nucleoside Triphosphate Pyrophosphohydrolase"/>
    <property type="match status" value="1"/>
</dbReference>
<dbReference type="EMBL" id="FOGD01000001">
    <property type="protein sequence ID" value="SEQ16208.1"/>
    <property type="molecule type" value="Genomic_DNA"/>
</dbReference>
<protein>
    <submittedName>
        <fullName evidence="8">8-oxo-dGTP pyrophosphatase MutT, NUDIX family</fullName>
    </submittedName>
</protein>
<dbReference type="Proteomes" id="UP000199766">
    <property type="component" value="Unassembled WGS sequence"/>
</dbReference>
<dbReference type="GO" id="GO:0046872">
    <property type="term" value="F:metal ion binding"/>
    <property type="evidence" value="ECO:0007669"/>
    <property type="project" value="UniProtKB-KW"/>
</dbReference>
<dbReference type="PANTHER" id="PTHR12992">
    <property type="entry name" value="NUDIX HYDROLASE"/>
    <property type="match status" value="1"/>
</dbReference>
<dbReference type="NCBIfam" id="NF007980">
    <property type="entry name" value="PRK10707.1"/>
    <property type="match status" value="1"/>
</dbReference>
<keyword evidence="3" id="KW-0479">Metal-binding</keyword>
<dbReference type="AlphaFoldDB" id="A0A1H9DTY8"/>
<dbReference type="PANTHER" id="PTHR12992:SF11">
    <property type="entry name" value="MITOCHONDRIAL COENZYME A DIPHOSPHATASE NUDT8"/>
    <property type="match status" value="1"/>
</dbReference>
<feature type="domain" description="Nudix hydrolase" evidence="7">
    <location>
        <begin position="65"/>
        <end position="199"/>
    </location>
</feature>
<dbReference type="InterPro" id="IPR000086">
    <property type="entry name" value="NUDIX_hydrolase_dom"/>
</dbReference>
<evidence type="ECO:0000313" key="9">
    <source>
        <dbReference type="Proteomes" id="UP000199766"/>
    </source>
</evidence>
<dbReference type="InterPro" id="IPR045121">
    <property type="entry name" value="CoAse"/>
</dbReference>
<name>A0A1H9DTY8_9BURK</name>
<proteinExistence type="predicted"/>
<sequence length="234" mass="26161">MTALSSPPSRFKLPSFDPRQVPVLGVDSHLPPVLAAAQTPQALRQRFAQPPQHWQPEVVREHSFSDRPQAAAAVLVPIVLREQPMVLLTERSMQLSSHSGQVAFPGGRADPDDESMAATALREAQEEIGLDPRWVEVLGTLPNYITGSSYVVAPVVALVQPQCTLQPNPHEVADIFEVPLAFLLDPANHRRHAFEWQGVRREWFSMPYQSGDKNHYIWGATAGMLRNFYRFLQA</sequence>
<comment type="cofactor">
    <cofactor evidence="1">
        <name>Mn(2+)</name>
        <dbReference type="ChEBI" id="CHEBI:29035"/>
    </cofactor>
</comment>
<dbReference type="STRING" id="180197.SAMN02982919_00108"/>
<dbReference type="OrthoDB" id="9802805at2"/>
<keyword evidence="5" id="KW-0460">Magnesium</keyword>
<evidence type="ECO:0000313" key="8">
    <source>
        <dbReference type="EMBL" id="SEQ16208.1"/>
    </source>
</evidence>
<reference evidence="8 9" key="1">
    <citation type="submission" date="2016-10" db="EMBL/GenBank/DDBJ databases">
        <authorList>
            <person name="de Groot N.N."/>
        </authorList>
    </citation>
    <scope>NUCLEOTIDE SEQUENCE [LARGE SCALE GENOMIC DNA]</scope>
    <source>
        <strain evidence="8 9">ATCC 35958</strain>
    </source>
</reference>
<evidence type="ECO:0000259" key="7">
    <source>
        <dbReference type="PROSITE" id="PS51462"/>
    </source>
</evidence>
<evidence type="ECO:0000256" key="5">
    <source>
        <dbReference type="ARBA" id="ARBA00022842"/>
    </source>
</evidence>
<dbReference type="Pfam" id="PF00293">
    <property type="entry name" value="NUDIX"/>
    <property type="match status" value="1"/>
</dbReference>
<dbReference type="SUPFAM" id="SSF55811">
    <property type="entry name" value="Nudix"/>
    <property type="match status" value="1"/>
</dbReference>
<dbReference type="PROSITE" id="PS51462">
    <property type="entry name" value="NUDIX"/>
    <property type="match status" value="1"/>
</dbReference>
<keyword evidence="9" id="KW-1185">Reference proteome</keyword>